<name>A0A5Q0BS34_9GAMM</name>
<dbReference type="AlphaFoldDB" id="A0A5Q0BS34"/>
<evidence type="ECO:0000259" key="1">
    <source>
        <dbReference type="Pfam" id="PF05943"/>
    </source>
</evidence>
<dbReference type="PANTHER" id="PTHR35565:SF1">
    <property type="entry name" value="TYPE VI SECRETION SYSTEM CONTRACTILE SHEATH LARGE SUBUNIT"/>
    <property type="match status" value="1"/>
</dbReference>
<dbReference type="KEGG" id="mmob:F6R98_00355"/>
<gene>
    <name evidence="3" type="primary">tssC</name>
    <name evidence="3" type="ORF">F6R98_00355</name>
</gene>
<dbReference type="InterPro" id="IPR044031">
    <property type="entry name" value="TssC1_N"/>
</dbReference>
<protein>
    <submittedName>
        <fullName evidence="3">Type VI secretion system contractile sheath large subunit</fullName>
    </submittedName>
</protein>
<dbReference type="EMBL" id="CP044205">
    <property type="protein sequence ID" value="QFY44877.1"/>
    <property type="molecule type" value="Genomic_DNA"/>
</dbReference>
<reference evidence="3 4" key="1">
    <citation type="submission" date="2019-09" db="EMBL/GenBank/DDBJ databases">
        <title>Ecophysiology of the spiral-shaped methanotroph Methylospira mobilis as revealed by the complete genome sequence.</title>
        <authorList>
            <person name="Oshkin I.Y."/>
            <person name="Dedysh S.N."/>
            <person name="Miroshnikov K."/>
            <person name="Danilova O.V."/>
            <person name="Hakobyan A."/>
            <person name="Liesack W."/>
        </authorList>
    </citation>
    <scope>NUCLEOTIDE SEQUENCE [LARGE SCALE GENOMIC DNA]</scope>
    <source>
        <strain evidence="3 4">Shm1</strain>
    </source>
</reference>
<dbReference type="PANTHER" id="PTHR35565">
    <property type="entry name" value="CYTOPLASMIC PROTEIN-RELATED"/>
    <property type="match status" value="1"/>
</dbReference>
<evidence type="ECO:0000313" key="3">
    <source>
        <dbReference type="EMBL" id="QFY44877.1"/>
    </source>
</evidence>
<sequence length="476" mass="53615">MKLNPDVSEPVPMVSNNLETVTENIRDEDRFISGMAAVLMNIDAGSGKFDKGEIQKLLSHIDELVNAQINQIIHHDKFKRMESDWRSLNDLILNTNFKADIMIDILDVGKDELYDDFDSNAVDITGSALFKKAYIAEYDQYGGKPYGSIIGFYEFEHTPRDEFWLKIMGKVAAASHAPFVSSVSPKFFGCDTIDELAAIKDLEGLMNHPRYGSWNALRESEVAAYIGLTLPRYILRQPYDPDTNPCATINFKEEVRGDNNADYLWGSAAALFTQNMVRSFAGSGWCQYLRGPKGGGLVTGLPVHTFNIRGEEEIKIPVEMAIPDYRELDFANAGFMPLIYRKGTADACFFSCQSLKKAKKFKDPKDSENAQLVTNLSYTFSITRIAHYVKCIMRDNIGSSADQGYISKTLENWLFQYVTTVVNPDDLTLRFYPFKAASVSVEGRPGMIGWYDCKIAVLPHIQFEGMDVELRLDARL</sequence>
<dbReference type="InterPro" id="IPR010269">
    <property type="entry name" value="T6SS_TssC-like"/>
</dbReference>
<dbReference type="Pfam" id="PF05943">
    <property type="entry name" value="VipB"/>
    <property type="match status" value="1"/>
</dbReference>
<feature type="domain" description="TssC1 C-terminal" evidence="2">
    <location>
        <begin position="366"/>
        <end position="476"/>
    </location>
</feature>
<accession>A0A5Q0BS34</accession>
<dbReference type="OrthoDB" id="9764000at2"/>
<proteinExistence type="predicted"/>
<dbReference type="InterPro" id="IPR044032">
    <property type="entry name" value="TssC1_C"/>
</dbReference>
<dbReference type="InParanoid" id="A0A5Q0BS34"/>
<keyword evidence="4" id="KW-1185">Reference proteome</keyword>
<dbReference type="NCBIfam" id="TIGR03355">
    <property type="entry name" value="VI_chp_2"/>
    <property type="match status" value="1"/>
</dbReference>
<evidence type="ECO:0000259" key="2">
    <source>
        <dbReference type="Pfam" id="PF18945"/>
    </source>
</evidence>
<dbReference type="Pfam" id="PF18945">
    <property type="entry name" value="VipB_2"/>
    <property type="match status" value="1"/>
</dbReference>
<dbReference type="Proteomes" id="UP000325755">
    <property type="component" value="Chromosome"/>
</dbReference>
<evidence type="ECO:0000313" key="4">
    <source>
        <dbReference type="Proteomes" id="UP000325755"/>
    </source>
</evidence>
<feature type="domain" description="TssC1 N-terminal" evidence="1">
    <location>
        <begin position="56"/>
        <end position="356"/>
    </location>
</feature>
<organism evidence="3 4">
    <name type="scientific">Candidatus Methylospira mobilis</name>
    <dbReference type="NCBI Taxonomy" id="1808979"/>
    <lineage>
        <taxon>Bacteria</taxon>
        <taxon>Pseudomonadati</taxon>
        <taxon>Pseudomonadota</taxon>
        <taxon>Gammaproteobacteria</taxon>
        <taxon>Methylococcales</taxon>
        <taxon>Methylococcaceae</taxon>
        <taxon>Candidatus Methylospira</taxon>
    </lineage>
</organism>